<evidence type="ECO:0000313" key="4">
    <source>
        <dbReference type="Proteomes" id="UP001221757"/>
    </source>
</evidence>
<feature type="region of interest" description="Disordered" evidence="2">
    <location>
        <begin position="207"/>
        <end position="226"/>
    </location>
</feature>
<reference evidence="3" key="1">
    <citation type="submission" date="2023-03" db="EMBL/GenBank/DDBJ databases">
        <title>Massive genome expansion in bonnet fungi (Mycena s.s.) driven by repeated elements and novel gene families across ecological guilds.</title>
        <authorList>
            <consortium name="Lawrence Berkeley National Laboratory"/>
            <person name="Harder C.B."/>
            <person name="Miyauchi S."/>
            <person name="Viragh M."/>
            <person name="Kuo A."/>
            <person name="Thoen E."/>
            <person name="Andreopoulos B."/>
            <person name="Lu D."/>
            <person name="Skrede I."/>
            <person name="Drula E."/>
            <person name="Henrissat B."/>
            <person name="Morin E."/>
            <person name="Kohler A."/>
            <person name="Barry K."/>
            <person name="LaButti K."/>
            <person name="Morin E."/>
            <person name="Salamov A."/>
            <person name="Lipzen A."/>
            <person name="Mereny Z."/>
            <person name="Hegedus B."/>
            <person name="Baldrian P."/>
            <person name="Stursova M."/>
            <person name="Weitz H."/>
            <person name="Taylor A."/>
            <person name="Grigoriev I.V."/>
            <person name="Nagy L.G."/>
            <person name="Martin F."/>
            <person name="Kauserud H."/>
        </authorList>
    </citation>
    <scope>NUCLEOTIDE SEQUENCE</scope>
    <source>
        <strain evidence="3">CBHHK067</strain>
    </source>
</reference>
<gene>
    <name evidence="3" type="ORF">B0H17DRAFT_1094360</name>
</gene>
<dbReference type="EMBL" id="JARKIE010000250">
    <property type="protein sequence ID" value="KAJ7661254.1"/>
    <property type="molecule type" value="Genomic_DNA"/>
</dbReference>
<dbReference type="Proteomes" id="UP001221757">
    <property type="component" value="Unassembled WGS sequence"/>
</dbReference>
<dbReference type="AlphaFoldDB" id="A0AAD7CTK3"/>
<feature type="compositionally biased region" description="Polar residues" evidence="2">
    <location>
        <begin position="21"/>
        <end position="34"/>
    </location>
</feature>
<evidence type="ECO:0000313" key="3">
    <source>
        <dbReference type="EMBL" id="KAJ7661254.1"/>
    </source>
</evidence>
<organism evidence="3 4">
    <name type="scientific">Mycena rosella</name>
    <name type="common">Pink bonnet</name>
    <name type="synonym">Agaricus rosellus</name>
    <dbReference type="NCBI Taxonomy" id="1033263"/>
    <lineage>
        <taxon>Eukaryota</taxon>
        <taxon>Fungi</taxon>
        <taxon>Dikarya</taxon>
        <taxon>Basidiomycota</taxon>
        <taxon>Agaricomycotina</taxon>
        <taxon>Agaricomycetes</taxon>
        <taxon>Agaricomycetidae</taxon>
        <taxon>Agaricales</taxon>
        <taxon>Marasmiineae</taxon>
        <taxon>Mycenaceae</taxon>
        <taxon>Mycena</taxon>
    </lineage>
</organism>
<sequence>MASPSEPVGLLTRSRAWRESPQATEPESLPQFQTPRPRVILRLPALPTPPQSTPRQTTLEDRDIGTSRPISTAIPGGIVESMLEWETTTQREIDALTQSSARQDTRIRELELVTTKLNQEKSEEQLRLTEELAKSREVQEGLEKDLQAKSRTLEEYQTRLGAKEDENGLLIHAGRAQKRKFEDLSGRFVLAQKKLQANSRDIATFTARTQEHERGSKRQRETEAELKRDLVTANSRAFKAEQAARTERCRLRAVQTQLRIALDNFDAARNPAG</sequence>
<name>A0AAD7CTK3_MYCRO</name>
<feature type="coiled-coil region" evidence="1">
    <location>
        <begin position="139"/>
        <end position="166"/>
    </location>
</feature>
<proteinExistence type="predicted"/>
<evidence type="ECO:0000256" key="1">
    <source>
        <dbReference type="SAM" id="Coils"/>
    </source>
</evidence>
<accession>A0AAD7CTK3</accession>
<protein>
    <submittedName>
        <fullName evidence="3">Uncharacterized protein</fullName>
    </submittedName>
</protein>
<keyword evidence="4" id="KW-1185">Reference proteome</keyword>
<keyword evidence="1" id="KW-0175">Coiled coil</keyword>
<comment type="caution">
    <text evidence="3">The sequence shown here is derived from an EMBL/GenBank/DDBJ whole genome shotgun (WGS) entry which is preliminary data.</text>
</comment>
<feature type="region of interest" description="Disordered" evidence="2">
    <location>
        <begin position="1"/>
        <end position="73"/>
    </location>
</feature>
<evidence type="ECO:0000256" key="2">
    <source>
        <dbReference type="SAM" id="MobiDB-lite"/>
    </source>
</evidence>
<feature type="compositionally biased region" description="Basic and acidic residues" evidence="2">
    <location>
        <begin position="209"/>
        <end position="226"/>
    </location>
</feature>